<dbReference type="KEGG" id="atr:18428213"/>
<dbReference type="Gene3D" id="3.40.50.11350">
    <property type="match status" value="1"/>
</dbReference>
<dbReference type="PANTHER" id="PTHR36050:SF1">
    <property type="entry name" value="O-FUCOSYLTRANSFERASE 30"/>
    <property type="match status" value="1"/>
</dbReference>
<sequence length="511" mass="57219">MNSFLNPNKKPKRNSNTKPIFNPLSCLFLFLSIISLFFILLSPSSITRFTFSLKNSPPQCNPKSTAKTLEFLPKGEKYLWYSPHSGFSNQVSELRNAFLIGSLLNRTVIIPPILDHHAVALGSCPKFRVSSPYEIRVSVWDHIVHLMQNSRYVSISDVLDLSSLKHSVKMIDFRVFASLWCGISMDEACSGSLCCGLSQFTSQWGDLKQCGSLLSGLKYNSDCVYGVTEDCRTTVWTLQPNTDGSLDSFQPDESLRKKKNISYIRRRRDLFKAFGPGSKAHVAKVLSFGSLFSAPYNGSQLYIDAHDAPADAYIQPLLGKIEFLPFVAEILSAGKEFVEKKIRVPFLCAQLRLLDGQFKNHWKATFSALREKIQSLQAQLEGSDKLMNIFIMSDLPPSNWSGTYLGKLASDPNSFKIYTLKESDELVSKVAEKLMAREHGIRSGYYPREIVSMDKRKQCVSSRVLPEVLMYVEETVCSCASLGFVGTSGSTIAESIELMRKNNVCLDSNNS</sequence>
<dbReference type="Proteomes" id="UP000017836">
    <property type="component" value="Unassembled WGS sequence"/>
</dbReference>
<dbReference type="eggNOG" id="ENOG502QU3B">
    <property type="taxonomic scope" value="Eukaryota"/>
</dbReference>
<keyword evidence="1" id="KW-0472">Membrane</keyword>
<dbReference type="OMA" id="ANTRKDC"/>
<evidence type="ECO:0000313" key="2">
    <source>
        <dbReference type="EMBL" id="ERN00168.1"/>
    </source>
</evidence>
<dbReference type="PANTHER" id="PTHR36050">
    <property type="entry name" value="O-FUCOSYLTRANSFERASE 30"/>
    <property type="match status" value="1"/>
</dbReference>
<dbReference type="STRING" id="13333.W1NX06"/>
<organism evidence="2 3">
    <name type="scientific">Amborella trichopoda</name>
    <dbReference type="NCBI Taxonomy" id="13333"/>
    <lineage>
        <taxon>Eukaryota</taxon>
        <taxon>Viridiplantae</taxon>
        <taxon>Streptophyta</taxon>
        <taxon>Embryophyta</taxon>
        <taxon>Tracheophyta</taxon>
        <taxon>Spermatophyta</taxon>
        <taxon>Magnoliopsida</taxon>
        <taxon>Amborellales</taxon>
        <taxon>Amborellaceae</taxon>
        <taxon>Amborella</taxon>
    </lineage>
</organism>
<dbReference type="OrthoDB" id="1882547at2759"/>
<dbReference type="EMBL" id="KI394940">
    <property type="protein sequence ID" value="ERN00168.1"/>
    <property type="molecule type" value="Genomic_DNA"/>
</dbReference>
<reference evidence="3" key="1">
    <citation type="journal article" date="2013" name="Science">
        <title>The Amborella genome and the evolution of flowering plants.</title>
        <authorList>
            <consortium name="Amborella Genome Project"/>
        </authorList>
    </citation>
    <scope>NUCLEOTIDE SEQUENCE [LARGE SCALE GENOMIC DNA]</scope>
</reference>
<keyword evidence="1" id="KW-1133">Transmembrane helix</keyword>
<evidence type="ECO:0000313" key="3">
    <source>
        <dbReference type="Proteomes" id="UP000017836"/>
    </source>
</evidence>
<feature type="transmembrane region" description="Helical" evidence="1">
    <location>
        <begin position="20"/>
        <end position="41"/>
    </location>
</feature>
<name>W1NX06_AMBTC</name>
<dbReference type="HOGENOM" id="CLU_042106_0_0_1"/>
<dbReference type="Gramene" id="ERN00168">
    <property type="protein sequence ID" value="ERN00168"/>
    <property type="gene ID" value="AMTR_s00111p00065220"/>
</dbReference>
<keyword evidence="1" id="KW-0812">Transmembrane</keyword>
<proteinExistence type="predicted"/>
<dbReference type="AlphaFoldDB" id="W1NX06"/>
<protein>
    <recommendedName>
        <fullName evidence="4">O-fucosyltransferase family protein</fullName>
    </recommendedName>
</protein>
<dbReference type="Gene3D" id="3.40.50.11340">
    <property type="match status" value="1"/>
</dbReference>
<accession>W1NX06</accession>
<evidence type="ECO:0008006" key="4">
    <source>
        <dbReference type="Google" id="ProtNLM"/>
    </source>
</evidence>
<keyword evidence="3" id="KW-1185">Reference proteome</keyword>
<evidence type="ECO:0000256" key="1">
    <source>
        <dbReference type="SAM" id="Phobius"/>
    </source>
</evidence>
<gene>
    <name evidence="2" type="ORF">AMTR_s00111p00065220</name>
</gene>